<keyword evidence="2" id="KW-1185">Reference proteome</keyword>
<sequence>MFVGTSDFNNTILEEQNLRPGIKAAIVLFYITRHWGRVIVIGLKNCTISRHVDSRFWAAMTQCKAIH</sequence>
<evidence type="ECO:0000313" key="1">
    <source>
        <dbReference type="EMBL" id="EFI26685.1"/>
    </source>
</evidence>
<dbReference type="HOGENOM" id="CLU_2812241_0_0_1"/>
<accession>D6RQP8</accession>
<dbReference type="EMBL" id="AACS02000012">
    <property type="protein sequence ID" value="EFI26685.1"/>
    <property type="molecule type" value="Genomic_DNA"/>
</dbReference>
<evidence type="ECO:0000313" key="2">
    <source>
        <dbReference type="Proteomes" id="UP000001861"/>
    </source>
</evidence>
<dbReference type="VEuPathDB" id="FungiDB:CC1G_15456"/>
<protein>
    <submittedName>
        <fullName evidence="1">Uncharacterized protein</fullName>
    </submittedName>
</protein>
<dbReference type="RefSeq" id="XP_002910179.1">
    <property type="nucleotide sequence ID" value="XM_002910133.1"/>
</dbReference>
<gene>
    <name evidence="1" type="ORF">CC1G_15456</name>
</gene>
<dbReference type="AlphaFoldDB" id="D6RQP8"/>
<dbReference type="Proteomes" id="UP000001861">
    <property type="component" value="Unassembled WGS sequence"/>
</dbReference>
<dbReference type="InParanoid" id="D6RQP8"/>
<proteinExistence type="predicted"/>
<reference evidence="1 2" key="1">
    <citation type="journal article" date="2010" name="Proc. Natl. Acad. Sci. U.S.A.">
        <title>Insights into evolution of multicellular fungi from the assembled chromosomes of the mushroom Coprinopsis cinerea (Coprinus cinereus).</title>
        <authorList>
            <person name="Stajich J.E."/>
            <person name="Wilke S.K."/>
            <person name="Ahren D."/>
            <person name="Au C.H."/>
            <person name="Birren B.W."/>
            <person name="Borodovsky M."/>
            <person name="Burns C."/>
            <person name="Canback B."/>
            <person name="Casselton L.A."/>
            <person name="Cheng C.K."/>
            <person name="Deng J."/>
            <person name="Dietrich F.S."/>
            <person name="Fargo D.C."/>
            <person name="Farman M.L."/>
            <person name="Gathman A.C."/>
            <person name="Goldberg J."/>
            <person name="Guigo R."/>
            <person name="Hoegger P.J."/>
            <person name="Hooker J.B."/>
            <person name="Huggins A."/>
            <person name="James T.Y."/>
            <person name="Kamada T."/>
            <person name="Kilaru S."/>
            <person name="Kodira C."/>
            <person name="Kues U."/>
            <person name="Kupfer D."/>
            <person name="Kwan H.S."/>
            <person name="Lomsadze A."/>
            <person name="Li W."/>
            <person name="Lilly W.W."/>
            <person name="Ma L.J."/>
            <person name="Mackey A.J."/>
            <person name="Manning G."/>
            <person name="Martin F."/>
            <person name="Muraguchi H."/>
            <person name="Natvig D.O."/>
            <person name="Palmerini H."/>
            <person name="Ramesh M.A."/>
            <person name="Rehmeyer C.J."/>
            <person name="Roe B.A."/>
            <person name="Shenoy N."/>
            <person name="Stanke M."/>
            <person name="Ter-Hovhannisyan V."/>
            <person name="Tunlid A."/>
            <person name="Velagapudi R."/>
            <person name="Vision T.J."/>
            <person name="Zeng Q."/>
            <person name="Zolan M.E."/>
            <person name="Pukkila P.J."/>
        </authorList>
    </citation>
    <scope>NUCLEOTIDE SEQUENCE [LARGE SCALE GENOMIC DNA]</scope>
    <source>
        <strain evidence="2">Okayama-7 / 130 / ATCC MYA-4618 / FGSC 9003</strain>
    </source>
</reference>
<dbReference type="GeneID" id="9380041"/>
<name>D6RQP8_COPC7</name>
<dbReference type="KEGG" id="cci:CC1G_15456"/>
<comment type="caution">
    <text evidence="1">The sequence shown here is derived from an EMBL/GenBank/DDBJ whole genome shotgun (WGS) entry which is preliminary data.</text>
</comment>
<organism evidence="1 2">
    <name type="scientific">Coprinopsis cinerea (strain Okayama-7 / 130 / ATCC MYA-4618 / FGSC 9003)</name>
    <name type="common">Inky cap fungus</name>
    <name type="synonym">Hormographiella aspergillata</name>
    <dbReference type="NCBI Taxonomy" id="240176"/>
    <lineage>
        <taxon>Eukaryota</taxon>
        <taxon>Fungi</taxon>
        <taxon>Dikarya</taxon>
        <taxon>Basidiomycota</taxon>
        <taxon>Agaricomycotina</taxon>
        <taxon>Agaricomycetes</taxon>
        <taxon>Agaricomycetidae</taxon>
        <taxon>Agaricales</taxon>
        <taxon>Agaricineae</taxon>
        <taxon>Psathyrellaceae</taxon>
        <taxon>Coprinopsis</taxon>
    </lineage>
</organism>